<name>A0A0M3IVK2_ASCLU</name>
<dbReference type="GO" id="GO:0003924">
    <property type="term" value="F:GTPase activity"/>
    <property type="evidence" value="ECO:0007669"/>
    <property type="project" value="InterPro"/>
</dbReference>
<dbReference type="GO" id="GO:0016020">
    <property type="term" value="C:membrane"/>
    <property type="evidence" value="ECO:0007669"/>
    <property type="project" value="InterPro"/>
</dbReference>
<keyword evidence="2" id="KW-0342">GTP-binding</keyword>
<dbReference type="WBParaSite" id="ALUE_0002278001-mRNA-1">
    <property type="protein sequence ID" value="ALUE_0002278001-mRNA-1"/>
    <property type="gene ID" value="ALUE_0002278001"/>
</dbReference>
<dbReference type="InterPro" id="IPR001806">
    <property type="entry name" value="Small_GTPase"/>
</dbReference>
<dbReference type="SUPFAM" id="SSF52540">
    <property type="entry name" value="P-loop containing nucleoside triphosphate hydrolases"/>
    <property type="match status" value="1"/>
</dbReference>
<proteinExistence type="predicted"/>
<accession>A0A0M3IVK2</accession>
<sequence length="57" mass="6684">MMRIEFVEEYEPTKADSYRKKVVLDGEECAIDILDTAGQEDYSAIRLIEHIICQKYL</sequence>
<dbReference type="PANTHER" id="PTHR24070">
    <property type="entry name" value="RAS, DI-RAS, AND RHEB FAMILY MEMBERS OF SMALL GTPASE SUPERFAMILY"/>
    <property type="match status" value="1"/>
</dbReference>
<evidence type="ECO:0000313" key="4">
    <source>
        <dbReference type="WBParaSite" id="ALUE_0002278001-mRNA-1"/>
    </source>
</evidence>
<dbReference type="Gene3D" id="3.40.50.300">
    <property type="entry name" value="P-loop containing nucleotide triphosphate hydrolases"/>
    <property type="match status" value="1"/>
</dbReference>
<reference evidence="4" key="1">
    <citation type="submission" date="2017-02" db="UniProtKB">
        <authorList>
            <consortium name="WormBaseParasite"/>
        </authorList>
    </citation>
    <scope>IDENTIFICATION</scope>
</reference>
<dbReference type="PROSITE" id="PS51421">
    <property type="entry name" value="RAS"/>
    <property type="match status" value="1"/>
</dbReference>
<dbReference type="PRINTS" id="PR00449">
    <property type="entry name" value="RASTRNSFRMNG"/>
</dbReference>
<dbReference type="Pfam" id="PF00071">
    <property type="entry name" value="Ras"/>
    <property type="match status" value="1"/>
</dbReference>
<keyword evidence="3" id="KW-1185">Reference proteome</keyword>
<evidence type="ECO:0000256" key="1">
    <source>
        <dbReference type="ARBA" id="ARBA00022741"/>
    </source>
</evidence>
<dbReference type="Proteomes" id="UP000036681">
    <property type="component" value="Unplaced"/>
</dbReference>
<protein>
    <submittedName>
        <fullName evidence="4">Inorganic diphosphatase</fullName>
    </submittedName>
</protein>
<dbReference type="InterPro" id="IPR020849">
    <property type="entry name" value="Small_GTPase_Ras-type"/>
</dbReference>
<keyword evidence="1" id="KW-0547">Nucleotide-binding</keyword>
<dbReference type="GO" id="GO:0007165">
    <property type="term" value="P:signal transduction"/>
    <property type="evidence" value="ECO:0007669"/>
    <property type="project" value="InterPro"/>
</dbReference>
<organism evidence="3 4">
    <name type="scientific">Ascaris lumbricoides</name>
    <name type="common">Giant roundworm</name>
    <dbReference type="NCBI Taxonomy" id="6252"/>
    <lineage>
        <taxon>Eukaryota</taxon>
        <taxon>Metazoa</taxon>
        <taxon>Ecdysozoa</taxon>
        <taxon>Nematoda</taxon>
        <taxon>Chromadorea</taxon>
        <taxon>Rhabditida</taxon>
        <taxon>Spirurina</taxon>
        <taxon>Ascaridomorpha</taxon>
        <taxon>Ascaridoidea</taxon>
        <taxon>Ascarididae</taxon>
        <taxon>Ascaris</taxon>
    </lineage>
</organism>
<dbReference type="AlphaFoldDB" id="A0A0M3IVK2"/>
<dbReference type="GO" id="GO:0005525">
    <property type="term" value="F:GTP binding"/>
    <property type="evidence" value="ECO:0007669"/>
    <property type="project" value="UniProtKB-KW"/>
</dbReference>
<evidence type="ECO:0000313" key="3">
    <source>
        <dbReference type="Proteomes" id="UP000036681"/>
    </source>
</evidence>
<dbReference type="InterPro" id="IPR027417">
    <property type="entry name" value="P-loop_NTPase"/>
</dbReference>
<evidence type="ECO:0000256" key="2">
    <source>
        <dbReference type="ARBA" id="ARBA00023134"/>
    </source>
</evidence>